<protein>
    <recommendedName>
        <fullName evidence="4">Copper transport protein</fullName>
    </recommendedName>
</protein>
<accession>A0A8S0ZTR8</accession>
<comment type="subcellular location">
    <subcellularLocation>
        <location evidence="4">Membrane</location>
        <topology evidence="4">Multi-pass membrane protein</topology>
    </subcellularLocation>
</comment>
<keyword evidence="3 4" id="KW-0472">Membrane</keyword>
<dbReference type="EMBL" id="CADEBD010000300">
    <property type="protein sequence ID" value="CAB3235565.1"/>
    <property type="molecule type" value="Genomic_DNA"/>
</dbReference>
<reference evidence="5 6" key="1">
    <citation type="submission" date="2020-04" db="EMBL/GenBank/DDBJ databases">
        <authorList>
            <person name="Wallbank WR R."/>
            <person name="Pardo Diaz C."/>
            <person name="Kozak K."/>
            <person name="Martin S."/>
            <person name="Jiggins C."/>
            <person name="Moest M."/>
            <person name="Warren A I."/>
            <person name="Byers J.R.P. K."/>
            <person name="Montejo-Kovacevich G."/>
            <person name="Yen C E."/>
        </authorList>
    </citation>
    <scope>NUCLEOTIDE SEQUENCE [LARGE SCALE GENOMIC DNA]</scope>
</reference>
<comment type="similarity">
    <text evidence="4">Belongs to the copper transporter (Ctr) (TC 1.A.56) family. SLC31A subfamily.</text>
</comment>
<dbReference type="GO" id="GO:0016020">
    <property type="term" value="C:membrane"/>
    <property type="evidence" value="ECO:0007669"/>
    <property type="project" value="UniProtKB-SubCell"/>
</dbReference>
<evidence type="ECO:0000256" key="2">
    <source>
        <dbReference type="ARBA" id="ARBA00022989"/>
    </source>
</evidence>
<evidence type="ECO:0000256" key="3">
    <source>
        <dbReference type="ARBA" id="ARBA00023136"/>
    </source>
</evidence>
<keyword evidence="4" id="KW-0187">Copper transport</keyword>
<dbReference type="InterPro" id="IPR007274">
    <property type="entry name" value="Cop_transporter"/>
</dbReference>
<keyword evidence="4" id="KW-0186">Copper</keyword>
<dbReference type="AlphaFoldDB" id="A0A8S0ZTR8"/>
<feature type="transmembrane region" description="Helical" evidence="4">
    <location>
        <begin position="165"/>
        <end position="193"/>
    </location>
</feature>
<dbReference type="Proteomes" id="UP000494256">
    <property type="component" value="Unassembled WGS sequence"/>
</dbReference>
<gene>
    <name evidence="5" type="ORF">APLA_LOCUS6997</name>
</gene>
<proteinExistence type="inferred from homology"/>
<comment type="caution">
    <text evidence="5">The sequence shown here is derived from an EMBL/GenBank/DDBJ whole genome shotgun (WGS) entry which is preliminary data.</text>
</comment>
<keyword evidence="1 4" id="KW-0812">Transmembrane</keyword>
<evidence type="ECO:0000256" key="4">
    <source>
        <dbReference type="RuleBase" id="RU367022"/>
    </source>
</evidence>
<dbReference type="Pfam" id="PF04145">
    <property type="entry name" value="Ctr"/>
    <property type="match status" value="1"/>
</dbReference>
<keyword evidence="4" id="KW-0813">Transport</keyword>
<evidence type="ECO:0000313" key="6">
    <source>
        <dbReference type="Proteomes" id="UP000494256"/>
    </source>
</evidence>
<dbReference type="GO" id="GO:0005375">
    <property type="term" value="F:copper ion transmembrane transporter activity"/>
    <property type="evidence" value="ECO:0007669"/>
    <property type="project" value="UniProtKB-UniRule"/>
</dbReference>
<sequence length="209" mass="23442">MFYTFKLFCSLLVEKLQVQPSVARSASHVDPSPPTTIQTRMNVMETVRQDGHHPNPDDPCGEHNHAMVFHSCVCAEILFKGWQTTNAAQLFGSAVAIFVAAVLYEGFKCMREELAKKRAALGDSQLNIAKNEGHTLQHTSVKPSMLSCGHAIQTLMHMIQSTLSYVLMLIFMTYNVWLCLALVLGLTFGYFLFGWRRTGSADDRNEHCQ</sequence>
<dbReference type="PANTHER" id="PTHR12483">
    <property type="entry name" value="SOLUTE CARRIER FAMILY 31 COPPER TRANSPORTERS"/>
    <property type="match status" value="1"/>
</dbReference>
<evidence type="ECO:0000313" key="5">
    <source>
        <dbReference type="EMBL" id="CAB3235565.1"/>
    </source>
</evidence>
<organism evidence="5 6">
    <name type="scientific">Arctia plantaginis</name>
    <name type="common">Wood tiger moth</name>
    <name type="synonym">Phalaena plantaginis</name>
    <dbReference type="NCBI Taxonomy" id="874455"/>
    <lineage>
        <taxon>Eukaryota</taxon>
        <taxon>Metazoa</taxon>
        <taxon>Ecdysozoa</taxon>
        <taxon>Arthropoda</taxon>
        <taxon>Hexapoda</taxon>
        <taxon>Insecta</taxon>
        <taxon>Pterygota</taxon>
        <taxon>Neoptera</taxon>
        <taxon>Endopterygota</taxon>
        <taxon>Lepidoptera</taxon>
        <taxon>Glossata</taxon>
        <taxon>Ditrysia</taxon>
        <taxon>Noctuoidea</taxon>
        <taxon>Erebidae</taxon>
        <taxon>Arctiinae</taxon>
        <taxon>Arctia</taxon>
    </lineage>
</organism>
<dbReference type="PANTHER" id="PTHR12483:SF115">
    <property type="entry name" value="COPPER TRANSPORT PROTEIN"/>
    <property type="match status" value="1"/>
</dbReference>
<dbReference type="OrthoDB" id="8193306at2759"/>
<name>A0A8S0ZTR8_ARCPL</name>
<keyword evidence="4" id="KW-0406">Ion transport</keyword>
<keyword evidence="2 4" id="KW-1133">Transmembrane helix</keyword>
<evidence type="ECO:0000256" key="1">
    <source>
        <dbReference type="ARBA" id="ARBA00022692"/>
    </source>
</evidence>